<comment type="subcellular location">
    <subcellularLocation>
        <location evidence="1">Cell membrane</location>
        <topology evidence="1">Multi-pass membrane protein</topology>
    </subcellularLocation>
</comment>
<proteinExistence type="inferred from homology"/>
<evidence type="ECO:0000256" key="4">
    <source>
        <dbReference type="ARBA" id="ARBA00022692"/>
    </source>
</evidence>
<evidence type="ECO:0000256" key="7">
    <source>
        <dbReference type="SAM" id="Phobius"/>
    </source>
</evidence>
<comment type="similarity">
    <text evidence="2">Belongs to the CPA3 antiporters (TC 2.A.63) subunit E family.</text>
</comment>
<feature type="transmembrane region" description="Helical" evidence="7">
    <location>
        <begin position="27"/>
        <end position="44"/>
    </location>
</feature>
<keyword evidence="6 7" id="KW-0472">Membrane</keyword>
<evidence type="ECO:0000313" key="9">
    <source>
        <dbReference type="Proteomes" id="UP000320496"/>
    </source>
</evidence>
<dbReference type="AlphaFoldDB" id="A0A517Z0J3"/>
<organism evidence="8 9">
    <name type="scientific">Maioricimonas rarisocia</name>
    <dbReference type="NCBI Taxonomy" id="2528026"/>
    <lineage>
        <taxon>Bacteria</taxon>
        <taxon>Pseudomonadati</taxon>
        <taxon>Planctomycetota</taxon>
        <taxon>Planctomycetia</taxon>
        <taxon>Planctomycetales</taxon>
        <taxon>Planctomycetaceae</taxon>
        <taxon>Maioricimonas</taxon>
    </lineage>
</organism>
<name>A0A517Z0J3_9PLAN</name>
<dbReference type="InterPro" id="IPR002758">
    <property type="entry name" value="Cation_antiport_E"/>
</dbReference>
<evidence type="ECO:0000256" key="3">
    <source>
        <dbReference type="ARBA" id="ARBA00022475"/>
    </source>
</evidence>
<dbReference type="GO" id="GO:0008324">
    <property type="term" value="F:monoatomic cation transmembrane transporter activity"/>
    <property type="evidence" value="ECO:0007669"/>
    <property type="project" value="InterPro"/>
</dbReference>
<dbReference type="PIRSF" id="PIRSF019239">
    <property type="entry name" value="MrpE"/>
    <property type="match status" value="1"/>
</dbReference>
<protein>
    <submittedName>
        <fullName evidence="8">Na(+)/H(+) antiporter subunit E</fullName>
    </submittedName>
</protein>
<dbReference type="RefSeq" id="WP_145366688.1">
    <property type="nucleotide sequence ID" value="NZ_CP036275.1"/>
</dbReference>
<dbReference type="EMBL" id="CP036275">
    <property type="protein sequence ID" value="QDU35975.1"/>
    <property type="molecule type" value="Genomic_DNA"/>
</dbReference>
<keyword evidence="4 7" id="KW-0812">Transmembrane</keyword>
<evidence type="ECO:0000256" key="1">
    <source>
        <dbReference type="ARBA" id="ARBA00004651"/>
    </source>
</evidence>
<accession>A0A517Z0J3</accession>
<sequence length="157" mass="17863">MNRLLFNIVLALVWSLADGQISLANLAVGFLLGYVVLWVAQPVMPPSRYFQRLPTAIRFGGFFLWQLLLSNLRVAYDVITPRLYMRPGVVAVPLDAQSDLEITLLANLITLTPGTLSLDVSEDRRILYVHAMFVDDVEQFRDSIKNGFERRVLELLR</sequence>
<evidence type="ECO:0000313" key="8">
    <source>
        <dbReference type="EMBL" id="QDU35975.1"/>
    </source>
</evidence>
<keyword evidence="9" id="KW-1185">Reference proteome</keyword>
<dbReference type="Proteomes" id="UP000320496">
    <property type="component" value="Chromosome"/>
</dbReference>
<dbReference type="PANTHER" id="PTHR34584">
    <property type="entry name" value="NA(+)/H(+) ANTIPORTER SUBUNIT E1"/>
    <property type="match status" value="1"/>
</dbReference>
<evidence type="ECO:0000256" key="2">
    <source>
        <dbReference type="ARBA" id="ARBA00006228"/>
    </source>
</evidence>
<gene>
    <name evidence="8" type="primary">mrpE</name>
    <name evidence="8" type="ORF">Mal4_02580</name>
</gene>
<dbReference type="Pfam" id="PF01899">
    <property type="entry name" value="MNHE"/>
    <property type="match status" value="1"/>
</dbReference>
<keyword evidence="3" id="KW-1003">Cell membrane</keyword>
<evidence type="ECO:0000256" key="5">
    <source>
        <dbReference type="ARBA" id="ARBA00022989"/>
    </source>
</evidence>
<dbReference type="GO" id="GO:0005886">
    <property type="term" value="C:plasma membrane"/>
    <property type="evidence" value="ECO:0007669"/>
    <property type="project" value="UniProtKB-SubCell"/>
</dbReference>
<dbReference type="PANTHER" id="PTHR34584:SF1">
    <property type="entry name" value="NA(+)_H(+) ANTIPORTER SUBUNIT E1"/>
    <property type="match status" value="1"/>
</dbReference>
<reference evidence="8 9" key="1">
    <citation type="submission" date="2019-02" db="EMBL/GenBank/DDBJ databases">
        <title>Deep-cultivation of Planctomycetes and their phenomic and genomic characterization uncovers novel biology.</title>
        <authorList>
            <person name="Wiegand S."/>
            <person name="Jogler M."/>
            <person name="Boedeker C."/>
            <person name="Pinto D."/>
            <person name="Vollmers J."/>
            <person name="Rivas-Marin E."/>
            <person name="Kohn T."/>
            <person name="Peeters S.H."/>
            <person name="Heuer A."/>
            <person name="Rast P."/>
            <person name="Oberbeckmann S."/>
            <person name="Bunk B."/>
            <person name="Jeske O."/>
            <person name="Meyerdierks A."/>
            <person name="Storesund J.E."/>
            <person name="Kallscheuer N."/>
            <person name="Luecker S."/>
            <person name="Lage O.M."/>
            <person name="Pohl T."/>
            <person name="Merkel B.J."/>
            <person name="Hornburger P."/>
            <person name="Mueller R.-W."/>
            <person name="Bruemmer F."/>
            <person name="Labrenz M."/>
            <person name="Spormann A.M."/>
            <person name="Op den Camp H."/>
            <person name="Overmann J."/>
            <person name="Amann R."/>
            <person name="Jetten M.S.M."/>
            <person name="Mascher T."/>
            <person name="Medema M.H."/>
            <person name="Devos D.P."/>
            <person name="Kaster A.-K."/>
            <person name="Ovreas L."/>
            <person name="Rohde M."/>
            <person name="Galperin M.Y."/>
            <person name="Jogler C."/>
        </authorList>
    </citation>
    <scope>NUCLEOTIDE SEQUENCE [LARGE SCALE GENOMIC DNA]</scope>
    <source>
        <strain evidence="8 9">Mal4</strain>
    </source>
</reference>
<dbReference type="KEGG" id="mri:Mal4_02580"/>
<evidence type="ECO:0000256" key="6">
    <source>
        <dbReference type="ARBA" id="ARBA00023136"/>
    </source>
</evidence>
<keyword evidence="5 7" id="KW-1133">Transmembrane helix</keyword>
<feature type="transmembrane region" description="Helical" evidence="7">
    <location>
        <begin position="56"/>
        <end position="76"/>
    </location>
</feature>
<dbReference type="OrthoDB" id="9800498at2"/>